<keyword evidence="1" id="KW-0238">DNA-binding</keyword>
<feature type="domain" description="Cas12f1-like TNB" evidence="2">
    <location>
        <begin position="1"/>
        <end position="38"/>
    </location>
</feature>
<feature type="non-terminal residue" evidence="3">
    <location>
        <position position="1"/>
    </location>
</feature>
<dbReference type="EMBL" id="MRCB01000055">
    <property type="protein sequence ID" value="OKH17957.1"/>
    <property type="molecule type" value="Genomic_DNA"/>
</dbReference>
<reference evidence="3 4" key="1">
    <citation type="submission" date="2016-11" db="EMBL/GenBank/DDBJ databases">
        <title>Draft Genome Sequences of Nine Cyanobacterial Strains from Diverse Habitats.</title>
        <authorList>
            <person name="Zhu T."/>
            <person name="Hou S."/>
            <person name="Lu X."/>
            <person name="Hess W.R."/>
        </authorList>
    </citation>
    <scope>NUCLEOTIDE SEQUENCE [LARGE SCALE GENOMIC DNA]</scope>
    <source>
        <strain evidence="3 4">NIES-593</strain>
    </source>
</reference>
<evidence type="ECO:0000259" key="2">
    <source>
        <dbReference type="Pfam" id="PF07282"/>
    </source>
</evidence>
<keyword evidence="4" id="KW-1185">Reference proteome</keyword>
<dbReference type="Pfam" id="PF07282">
    <property type="entry name" value="Cas12f1-like_TNB"/>
    <property type="match status" value="1"/>
</dbReference>
<evidence type="ECO:0000313" key="4">
    <source>
        <dbReference type="Proteomes" id="UP000186868"/>
    </source>
</evidence>
<gene>
    <name evidence="3" type="ORF">NIES593_22620</name>
</gene>
<dbReference type="OrthoDB" id="583395at2"/>
<dbReference type="STRING" id="1921803.NIES593_22620"/>
<dbReference type="InterPro" id="IPR010095">
    <property type="entry name" value="Cas12f1-like_TNB"/>
</dbReference>
<dbReference type="AlphaFoldDB" id="A0A1U7H7B6"/>
<evidence type="ECO:0000313" key="3">
    <source>
        <dbReference type="EMBL" id="OKH17957.1"/>
    </source>
</evidence>
<dbReference type="RefSeq" id="WP_139253789.1">
    <property type="nucleotide sequence ID" value="NZ_MRCB01000055.1"/>
</dbReference>
<sequence length="61" mass="6672">KTCSSCGTIKKTLKLSERVFNCACGFSCDRDLNASYNLAKMTVSSTVTVCGQSVLQKLRFQ</sequence>
<organism evidence="3 4">
    <name type="scientific">Hydrococcus rivularis NIES-593</name>
    <dbReference type="NCBI Taxonomy" id="1921803"/>
    <lineage>
        <taxon>Bacteria</taxon>
        <taxon>Bacillati</taxon>
        <taxon>Cyanobacteriota</taxon>
        <taxon>Cyanophyceae</taxon>
        <taxon>Pleurocapsales</taxon>
        <taxon>Hydrococcaceae</taxon>
        <taxon>Hydrococcus</taxon>
    </lineage>
</organism>
<proteinExistence type="predicted"/>
<dbReference type="GO" id="GO:0003677">
    <property type="term" value="F:DNA binding"/>
    <property type="evidence" value="ECO:0007669"/>
    <property type="project" value="UniProtKB-KW"/>
</dbReference>
<comment type="caution">
    <text evidence="3">The sequence shown here is derived from an EMBL/GenBank/DDBJ whole genome shotgun (WGS) entry which is preliminary data.</text>
</comment>
<accession>A0A1U7H7B6</accession>
<protein>
    <recommendedName>
        <fullName evidence="2">Cas12f1-like TNB domain-containing protein</fullName>
    </recommendedName>
</protein>
<dbReference type="Proteomes" id="UP000186868">
    <property type="component" value="Unassembled WGS sequence"/>
</dbReference>
<name>A0A1U7H7B6_9CYAN</name>
<evidence type="ECO:0000256" key="1">
    <source>
        <dbReference type="ARBA" id="ARBA00023125"/>
    </source>
</evidence>